<evidence type="ECO:0000313" key="1">
    <source>
        <dbReference type="EMBL" id="TGY31996.1"/>
    </source>
</evidence>
<organism evidence="1 2">
    <name type="scientific">Stenotrophomonas maltophilia</name>
    <name type="common">Pseudomonas maltophilia</name>
    <name type="synonym">Xanthomonas maltophilia</name>
    <dbReference type="NCBI Taxonomy" id="40324"/>
    <lineage>
        <taxon>Bacteria</taxon>
        <taxon>Pseudomonadati</taxon>
        <taxon>Pseudomonadota</taxon>
        <taxon>Gammaproteobacteria</taxon>
        <taxon>Lysobacterales</taxon>
        <taxon>Lysobacteraceae</taxon>
        <taxon>Stenotrophomonas</taxon>
        <taxon>Stenotrophomonas maltophilia group</taxon>
    </lineage>
</organism>
<evidence type="ECO:0000313" key="2">
    <source>
        <dbReference type="Proteomes" id="UP000306631"/>
    </source>
</evidence>
<protein>
    <submittedName>
        <fullName evidence="1">DUF4303 domain-containing protein</fullName>
    </submittedName>
</protein>
<gene>
    <name evidence="1" type="ORF">E5352_17360</name>
</gene>
<reference evidence="1 2" key="1">
    <citation type="submission" date="2019-04" db="EMBL/GenBank/DDBJ databases">
        <title>Microbes associate with the intestines of laboratory mice.</title>
        <authorList>
            <person name="Navarre W."/>
            <person name="Wong E."/>
            <person name="Huang K."/>
            <person name="Tropini C."/>
            <person name="Ng K."/>
            <person name="Yu B."/>
        </authorList>
    </citation>
    <scope>NUCLEOTIDE SEQUENCE [LARGE SCALE GENOMIC DNA]</scope>
    <source>
        <strain evidence="1 2">NM62_B4-13</strain>
    </source>
</reference>
<sequence>MVIVRRGVPSEESCGKLVGSSRLRAEVSKTTRGDLRMEDVNILVNLVVKAFRPALLHLFRSGENFYYCTFVMTEEGHAPFLSAWSEEALARAVDESGEGPEVAAELKWSYADSPYVDFGSEHTEELRAPFLARPNLQDLSIDEWEREIEFRMAAVEQAARQLDEEGTFGTGQRRSKLLVAVEIMPPVPSNVDRVARLNDTDSQIFKQWLEEAAEVDD</sequence>
<dbReference type="Proteomes" id="UP000306631">
    <property type="component" value="Unassembled WGS sequence"/>
</dbReference>
<comment type="caution">
    <text evidence="1">The sequence shown here is derived from an EMBL/GenBank/DDBJ whole genome shotgun (WGS) entry which is preliminary data.</text>
</comment>
<dbReference type="Pfam" id="PF14136">
    <property type="entry name" value="DUF4303"/>
    <property type="match status" value="1"/>
</dbReference>
<name>A0A4S2CTZ7_STEMA</name>
<dbReference type="OrthoDB" id="4297007at2"/>
<dbReference type="EMBL" id="SRYW01000020">
    <property type="protein sequence ID" value="TGY31996.1"/>
    <property type="molecule type" value="Genomic_DNA"/>
</dbReference>
<accession>A0A4S2CTZ7</accession>
<proteinExistence type="predicted"/>
<dbReference type="InterPro" id="IPR025409">
    <property type="entry name" value="DUF4303"/>
</dbReference>
<dbReference type="AlphaFoldDB" id="A0A4S2CTZ7"/>